<comment type="caution">
    <text evidence="3">The sequence shown here is derived from an EMBL/GenBank/DDBJ whole genome shotgun (WGS) entry which is preliminary data.</text>
</comment>
<organism evidence="3 4">
    <name type="scientific">Spizaetus tyrannus</name>
    <name type="common">black hawk-eagle</name>
    <dbReference type="NCBI Taxonomy" id="252798"/>
    <lineage>
        <taxon>Eukaryota</taxon>
        <taxon>Metazoa</taxon>
        <taxon>Chordata</taxon>
        <taxon>Craniata</taxon>
        <taxon>Vertebrata</taxon>
        <taxon>Euteleostomi</taxon>
        <taxon>Archelosauria</taxon>
        <taxon>Archosauria</taxon>
        <taxon>Dinosauria</taxon>
        <taxon>Saurischia</taxon>
        <taxon>Theropoda</taxon>
        <taxon>Coelurosauria</taxon>
        <taxon>Aves</taxon>
        <taxon>Neognathae</taxon>
        <taxon>Neoaves</taxon>
        <taxon>Telluraves</taxon>
        <taxon>Accipitrimorphae</taxon>
        <taxon>Accipitriformes</taxon>
        <taxon>Accipitridae</taxon>
        <taxon>Accipitrinae</taxon>
        <taxon>Spizaetus</taxon>
    </lineage>
</organism>
<evidence type="ECO:0000256" key="2">
    <source>
        <dbReference type="SAM" id="Phobius"/>
    </source>
</evidence>
<feature type="non-terminal residue" evidence="3">
    <location>
        <position position="121"/>
    </location>
</feature>
<keyword evidence="2" id="KW-0472">Membrane</keyword>
<keyword evidence="2" id="KW-1133">Transmembrane helix</keyword>
<feature type="transmembrane region" description="Helical" evidence="2">
    <location>
        <begin position="103"/>
        <end position="120"/>
    </location>
</feature>
<dbReference type="Proteomes" id="UP000519115">
    <property type="component" value="Unassembled WGS sequence"/>
</dbReference>
<feature type="non-terminal residue" evidence="3">
    <location>
        <position position="1"/>
    </location>
</feature>
<evidence type="ECO:0000256" key="1">
    <source>
        <dbReference type="SAM" id="MobiDB-lite"/>
    </source>
</evidence>
<evidence type="ECO:0000313" key="3">
    <source>
        <dbReference type="EMBL" id="NXJ53621.1"/>
    </source>
</evidence>
<gene>
    <name evidence="3" type="primary">Lmo2</name>
    <name evidence="3" type="ORF">SPITYR_R04502</name>
</gene>
<dbReference type="AlphaFoldDB" id="A0A7L0CHP7"/>
<protein>
    <submittedName>
        <fullName evidence="3">RBTN2 protein</fullName>
    </submittedName>
</protein>
<feature type="region of interest" description="Disordered" evidence="1">
    <location>
        <begin position="1"/>
        <end position="51"/>
    </location>
</feature>
<evidence type="ECO:0000313" key="4">
    <source>
        <dbReference type="Proteomes" id="UP000519115"/>
    </source>
</evidence>
<sequence>VAGGNPVNVIGGRRGNSAGEKASRADSLCGGSGGRSHHRHATKEQTLPMSSAIERKSLDPSEEPVDEVFFFPPSLLIFFCCQQSIVFFYFLKAIVFFWHEDCLIFFLCGCRLVFFWRRLYY</sequence>
<proteinExistence type="predicted"/>
<keyword evidence="4" id="KW-1185">Reference proteome</keyword>
<name>A0A7L0CHP7_9AVES</name>
<accession>A0A7L0CHP7</accession>
<feature type="transmembrane region" description="Helical" evidence="2">
    <location>
        <begin position="69"/>
        <end position="91"/>
    </location>
</feature>
<keyword evidence="2" id="KW-0812">Transmembrane</keyword>
<dbReference type="EMBL" id="VXAF01000543">
    <property type="protein sequence ID" value="NXJ53621.1"/>
    <property type="molecule type" value="Genomic_DNA"/>
</dbReference>
<reference evidence="3 4" key="1">
    <citation type="submission" date="2019-09" db="EMBL/GenBank/DDBJ databases">
        <title>Bird 10,000 Genomes (B10K) Project - Family phase.</title>
        <authorList>
            <person name="Zhang G."/>
        </authorList>
    </citation>
    <scope>NUCLEOTIDE SEQUENCE [LARGE SCALE GENOMIC DNA]</scope>
    <source>
        <strain evidence="3">B10K-DU-007-42</strain>
        <tissue evidence="3">Muscle</tissue>
    </source>
</reference>